<dbReference type="EMBL" id="JXTC01000045">
    <property type="protein sequence ID" value="PON95265.1"/>
    <property type="molecule type" value="Genomic_DNA"/>
</dbReference>
<keyword evidence="3" id="KW-1185">Reference proteome</keyword>
<keyword evidence="1" id="KW-0812">Transmembrane</keyword>
<accession>A0A2P5FBW5</accession>
<dbReference type="AlphaFoldDB" id="A0A2P5FBW5"/>
<protein>
    <submittedName>
        <fullName evidence="2">Uncharacterized protein</fullName>
    </submittedName>
</protein>
<feature type="transmembrane region" description="Helical" evidence="1">
    <location>
        <begin position="66"/>
        <end position="96"/>
    </location>
</feature>
<evidence type="ECO:0000256" key="1">
    <source>
        <dbReference type="SAM" id="Phobius"/>
    </source>
</evidence>
<gene>
    <name evidence="2" type="ORF">TorRG33x02_087870</name>
</gene>
<dbReference type="Proteomes" id="UP000237000">
    <property type="component" value="Unassembled WGS sequence"/>
</dbReference>
<organism evidence="2 3">
    <name type="scientific">Trema orientale</name>
    <name type="common">Charcoal tree</name>
    <name type="synonym">Celtis orientalis</name>
    <dbReference type="NCBI Taxonomy" id="63057"/>
    <lineage>
        <taxon>Eukaryota</taxon>
        <taxon>Viridiplantae</taxon>
        <taxon>Streptophyta</taxon>
        <taxon>Embryophyta</taxon>
        <taxon>Tracheophyta</taxon>
        <taxon>Spermatophyta</taxon>
        <taxon>Magnoliopsida</taxon>
        <taxon>eudicotyledons</taxon>
        <taxon>Gunneridae</taxon>
        <taxon>Pentapetalae</taxon>
        <taxon>rosids</taxon>
        <taxon>fabids</taxon>
        <taxon>Rosales</taxon>
        <taxon>Cannabaceae</taxon>
        <taxon>Trema</taxon>
    </lineage>
</organism>
<sequence length="100" mass="10909">IIYDKNGLGDLLELLGGVLNWNSERFLDRYSRSGVSSTMRLALKSASSSQPAMAATDLNLGLKILFVHFGLLSVLFGSLGLCFWSSIPIFGLYSFLMVEG</sequence>
<name>A0A2P5FBW5_TREOI</name>
<proteinExistence type="predicted"/>
<comment type="caution">
    <text evidence="2">The sequence shown here is derived from an EMBL/GenBank/DDBJ whole genome shotgun (WGS) entry which is preliminary data.</text>
</comment>
<keyword evidence="1" id="KW-1133">Transmembrane helix</keyword>
<dbReference type="OrthoDB" id="10509261at2759"/>
<keyword evidence="1" id="KW-0472">Membrane</keyword>
<evidence type="ECO:0000313" key="3">
    <source>
        <dbReference type="Proteomes" id="UP000237000"/>
    </source>
</evidence>
<dbReference type="InParanoid" id="A0A2P5FBW5"/>
<feature type="non-terminal residue" evidence="2">
    <location>
        <position position="1"/>
    </location>
</feature>
<reference evidence="3" key="1">
    <citation type="submission" date="2016-06" db="EMBL/GenBank/DDBJ databases">
        <title>Parallel loss of symbiosis genes in relatives of nitrogen-fixing non-legume Parasponia.</title>
        <authorList>
            <person name="Van Velzen R."/>
            <person name="Holmer R."/>
            <person name="Bu F."/>
            <person name="Rutten L."/>
            <person name="Van Zeijl A."/>
            <person name="Liu W."/>
            <person name="Santuari L."/>
            <person name="Cao Q."/>
            <person name="Sharma T."/>
            <person name="Shen D."/>
            <person name="Roswanjaya Y."/>
            <person name="Wardhani T."/>
            <person name="Kalhor M.S."/>
            <person name="Jansen J."/>
            <person name="Van den Hoogen J."/>
            <person name="Gungor B."/>
            <person name="Hartog M."/>
            <person name="Hontelez J."/>
            <person name="Verver J."/>
            <person name="Yang W.-C."/>
            <person name="Schijlen E."/>
            <person name="Repin R."/>
            <person name="Schilthuizen M."/>
            <person name="Schranz E."/>
            <person name="Heidstra R."/>
            <person name="Miyata K."/>
            <person name="Fedorova E."/>
            <person name="Kohlen W."/>
            <person name="Bisseling T."/>
            <person name="Smit S."/>
            <person name="Geurts R."/>
        </authorList>
    </citation>
    <scope>NUCLEOTIDE SEQUENCE [LARGE SCALE GENOMIC DNA]</scope>
    <source>
        <strain evidence="3">cv. RG33-2</strain>
    </source>
</reference>
<evidence type="ECO:0000313" key="2">
    <source>
        <dbReference type="EMBL" id="PON95265.1"/>
    </source>
</evidence>